<dbReference type="Pfam" id="PF05225">
    <property type="entry name" value="HTH_psq"/>
    <property type="match status" value="1"/>
</dbReference>
<dbReference type="InterPro" id="IPR009057">
    <property type="entry name" value="Homeodomain-like_sf"/>
</dbReference>
<evidence type="ECO:0000259" key="5">
    <source>
        <dbReference type="Pfam" id="PF05225"/>
    </source>
</evidence>
<dbReference type="Gene3D" id="1.10.10.60">
    <property type="entry name" value="Homeodomain-like"/>
    <property type="match status" value="1"/>
</dbReference>
<evidence type="ECO:0008006" key="8">
    <source>
        <dbReference type="Google" id="ProtNLM"/>
    </source>
</evidence>
<comment type="caution">
    <text evidence="6">The sequence shown here is derived from an EMBL/GenBank/DDBJ whole genome shotgun (WGS) entry which is preliminary data.</text>
</comment>
<keyword evidence="7" id="KW-1185">Reference proteome</keyword>
<organism evidence="6 7">
    <name type="scientific">Periconia digitata</name>
    <dbReference type="NCBI Taxonomy" id="1303443"/>
    <lineage>
        <taxon>Eukaryota</taxon>
        <taxon>Fungi</taxon>
        <taxon>Dikarya</taxon>
        <taxon>Ascomycota</taxon>
        <taxon>Pezizomycotina</taxon>
        <taxon>Dothideomycetes</taxon>
        <taxon>Pleosporomycetidae</taxon>
        <taxon>Pleosporales</taxon>
        <taxon>Massarineae</taxon>
        <taxon>Periconiaceae</taxon>
        <taxon>Periconia</taxon>
    </lineage>
</organism>
<keyword evidence="1" id="KW-0238">DNA-binding</keyword>
<keyword evidence="2" id="KW-0539">Nucleus</keyword>
<name>A0A9W4UHT4_9PLEO</name>
<dbReference type="Pfam" id="PF03221">
    <property type="entry name" value="HTH_Tnp_Tc5"/>
    <property type="match status" value="1"/>
</dbReference>
<evidence type="ECO:0000313" key="6">
    <source>
        <dbReference type="EMBL" id="CAI6335564.1"/>
    </source>
</evidence>
<dbReference type="GO" id="GO:0003677">
    <property type="term" value="F:DNA binding"/>
    <property type="evidence" value="ECO:0007669"/>
    <property type="project" value="UniProtKB-KW"/>
</dbReference>
<proteinExistence type="predicted"/>
<dbReference type="SUPFAM" id="SSF46689">
    <property type="entry name" value="Homeodomain-like"/>
    <property type="match status" value="1"/>
</dbReference>
<dbReference type="InterPro" id="IPR007889">
    <property type="entry name" value="HTH_Psq"/>
</dbReference>
<protein>
    <recommendedName>
        <fullName evidence="8">HTH psq-type domain-containing protein</fullName>
    </recommendedName>
</protein>
<evidence type="ECO:0000256" key="2">
    <source>
        <dbReference type="ARBA" id="ARBA00023242"/>
    </source>
</evidence>
<evidence type="ECO:0000313" key="7">
    <source>
        <dbReference type="Proteomes" id="UP001152607"/>
    </source>
</evidence>
<gene>
    <name evidence="6" type="ORF">PDIGIT_LOCUS8648</name>
</gene>
<accession>A0A9W4UHT4</accession>
<feature type="domain" description="HTH psq-type" evidence="5">
    <location>
        <begin position="5"/>
        <end position="46"/>
    </location>
</feature>
<feature type="region of interest" description="Disordered" evidence="3">
    <location>
        <begin position="93"/>
        <end position="119"/>
    </location>
</feature>
<dbReference type="InterPro" id="IPR006600">
    <property type="entry name" value="HTH_CenpB_DNA-bd_dom"/>
</dbReference>
<dbReference type="EMBL" id="CAOQHR010000006">
    <property type="protein sequence ID" value="CAI6335564.1"/>
    <property type="molecule type" value="Genomic_DNA"/>
</dbReference>
<feature type="domain" description="HTH CENPB-type" evidence="4">
    <location>
        <begin position="58"/>
        <end position="105"/>
    </location>
</feature>
<dbReference type="Proteomes" id="UP001152607">
    <property type="component" value="Unassembled WGS sequence"/>
</dbReference>
<evidence type="ECO:0000256" key="1">
    <source>
        <dbReference type="ARBA" id="ARBA00023125"/>
    </source>
</evidence>
<reference evidence="6" key="1">
    <citation type="submission" date="2023-01" db="EMBL/GenBank/DDBJ databases">
        <authorList>
            <person name="Van Ghelder C."/>
            <person name="Rancurel C."/>
        </authorList>
    </citation>
    <scope>NUCLEOTIDE SEQUENCE</scope>
    <source>
        <strain evidence="6">CNCM I-4278</strain>
    </source>
</reference>
<feature type="compositionally biased region" description="Polar residues" evidence="3">
    <location>
        <begin position="101"/>
        <end position="119"/>
    </location>
</feature>
<dbReference type="OrthoDB" id="3780765at2759"/>
<evidence type="ECO:0000259" key="4">
    <source>
        <dbReference type="Pfam" id="PF03221"/>
    </source>
</evidence>
<evidence type="ECO:0000256" key="3">
    <source>
        <dbReference type="SAM" id="MobiDB-lite"/>
    </source>
</evidence>
<dbReference type="AlphaFoldDB" id="A0A9W4UHT4"/>
<sequence>MDTREATIQSAIHDFNAGIYLSQRAAAKAYGLPRSTLQGRLQGATDSATSHQHQQRLTPQQEEFLVEWILEEDARVCPPSHARTREMANRILRMNGDDQPVASSGSHTLSADSHASLQL</sequence>